<reference evidence="3" key="1">
    <citation type="submission" date="2023-07" db="EMBL/GenBank/DDBJ databases">
        <title>Chryseobacterium sp. strain PBS4-4 Genome sequencing and assembly.</title>
        <authorList>
            <person name="Jung Y."/>
        </authorList>
    </citation>
    <scope>NUCLEOTIDE SEQUENCE [LARGE SCALE GENOMIC DNA]</scope>
    <source>
        <strain evidence="3">PBS4-4</strain>
    </source>
</reference>
<accession>A0ABT2W859</accession>
<evidence type="ECO:0000313" key="2">
    <source>
        <dbReference type="EMBL" id="MCU7618164.1"/>
    </source>
</evidence>
<keyword evidence="2" id="KW-0378">Hydrolase</keyword>
<dbReference type="Proteomes" id="UP001208649">
    <property type="component" value="Unassembled WGS sequence"/>
</dbReference>
<dbReference type="EMBL" id="JAOTEM010000003">
    <property type="protein sequence ID" value="MCU7618164.1"/>
    <property type="molecule type" value="Genomic_DNA"/>
</dbReference>
<sequence length="335" mass="39729">MKISTWKVFSILFLVFINHMNAQKLEKKYEIDSLIYLHKSYNTKNHIINFLEVTMPFVKEKKDLIFFLQGSYPSPLISEDDNGKFLLLPFNLKEISKENIFVIISKPKIPVYTHFKDLDDNFQFDDEKTLSNYMKLNTLDYLSNEVNFLITKYSKDKRIKNIYVIGHSQGGRVAANIRKKKIKKIAILSVNLLGRYEESVNQLRYQEISKQDSSFQNEIEKEYTSFSELKNNYKFKDTYEDLSLKSYKTFTFPSIINEIEKIKIPTLIAYGTNDIGVSFTNDIMRLRLIEENKENFNFKVYPLLNHNFEKTNNITKENESQWQKVLEETILWLKN</sequence>
<protein>
    <submittedName>
        <fullName evidence="2">Dienelactone hydrolase family protein</fullName>
    </submittedName>
</protein>
<evidence type="ECO:0000313" key="3">
    <source>
        <dbReference type="Proteomes" id="UP001208649"/>
    </source>
</evidence>
<gene>
    <name evidence="2" type="ORF">NZ698_13225</name>
</gene>
<organism evidence="2 3">
    <name type="scientific">Chryseobacterium edaphi</name>
    <dbReference type="NCBI Taxonomy" id="2976532"/>
    <lineage>
        <taxon>Bacteria</taxon>
        <taxon>Pseudomonadati</taxon>
        <taxon>Bacteroidota</taxon>
        <taxon>Flavobacteriia</taxon>
        <taxon>Flavobacteriales</taxon>
        <taxon>Weeksellaceae</taxon>
        <taxon>Chryseobacterium group</taxon>
        <taxon>Chryseobacterium</taxon>
    </lineage>
</organism>
<evidence type="ECO:0000259" key="1">
    <source>
        <dbReference type="Pfam" id="PF01738"/>
    </source>
</evidence>
<dbReference type="PANTHER" id="PTHR43265:SF1">
    <property type="entry name" value="ESTERASE ESTD"/>
    <property type="match status" value="1"/>
</dbReference>
<name>A0ABT2W859_9FLAO</name>
<dbReference type="GO" id="GO:0016787">
    <property type="term" value="F:hydrolase activity"/>
    <property type="evidence" value="ECO:0007669"/>
    <property type="project" value="UniProtKB-KW"/>
</dbReference>
<dbReference type="InterPro" id="IPR029058">
    <property type="entry name" value="AB_hydrolase_fold"/>
</dbReference>
<dbReference type="PANTHER" id="PTHR43265">
    <property type="entry name" value="ESTERASE ESTD"/>
    <property type="match status" value="1"/>
</dbReference>
<dbReference type="Pfam" id="PF01738">
    <property type="entry name" value="DLH"/>
    <property type="match status" value="1"/>
</dbReference>
<dbReference type="InterPro" id="IPR002925">
    <property type="entry name" value="Dienelactn_hydro"/>
</dbReference>
<dbReference type="RefSeq" id="WP_263003638.1">
    <property type="nucleotide sequence ID" value="NZ_JAOTEM010000003.1"/>
</dbReference>
<dbReference type="SUPFAM" id="SSF53474">
    <property type="entry name" value="alpha/beta-Hydrolases"/>
    <property type="match status" value="1"/>
</dbReference>
<comment type="caution">
    <text evidence="2">The sequence shown here is derived from an EMBL/GenBank/DDBJ whole genome shotgun (WGS) entry which is preliminary data.</text>
</comment>
<keyword evidence="3" id="KW-1185">Reference proteome</keyword>
<dbReference type="Gene3D" id="3.40.50.1820">
    <property type="entry name" value="alpha/beta hydrolase"/>
    <property type="match status" value="1"/>
</dbReference>
<proteinExistence type="predicted"/>
<dbReference type="InterPro" id="IPR053145">
    <property type="entry name" value="AB_hydrolase_Est10"/>
</dbReference>
<feature type="domain" description="Dienelactone hydrolase" evidence="1">
    <location>
        <begin position="254"/>
        <end position="334"/>
    </location>
</feature>